<dbReference type="AlphaFoldDB" id="A0A176WD95"/>
<proteinExistence type="predicted"/>
<reference evidence="1" key="1">
    <citation type="submission" date="2016-03" db="EMBL/GenBank/DDBJ databases">
        <title>Mechanisms controlling the formation of the plant cell surface in tip-growing cells are functionally conserved among land plants.</title>
        <authorList>
            <person name="Honkanen S."/>
            <person name="Jones V.A."/>
            <person name="Morieri G."/>
            <person name="Champion C."/>
            <person name="Hetherington A.J."/>
            <person name="Kelly S."/>
            <person name="Saint-Marcoux D."/>
            <person name="Proust H."/>
            <person name="Prescott H."/>
            <person name="Dolan L."/>
        </authorList>
    </citation>
    <scope>NUCLEOTIDE SEQUENCE [LARGE SCALE GENOMIC DNA]</scope>
    <source>
        <tissue evidence="1">Whole gametophyte</tissue>
    </source>
</reference>
<sequence>MRAVVHAHGKLSAELVLVDREALEGSQLQEVNLSHCARELVSAQPDVSQRAAVRQRRGNASCEVGQARGYGPRQPVIVQEEELQSRQLAELGGNVASKVVVVQEQVHDAVREHREISQRLQRAIEIVVRCKQISERFLNGSSVPVNLLFPAYRDPSSERFVSGSSVPLRLLFAAIR</sequence>
<dbReference type="Proteomes" id="UP000077202">
    <property type="component" value="Unassembled WGS sequence"/>
</dbReference>
<keyword evidence="2" id="KW-1185">Reference proteome</keyword>
<evidence type="ECO:0000313" key="1">
    <source>
        <dbReference type="EMBL" id="OAE31160.1"/>
    </source>
</evidence>
<gene>
    <name evidence="1" type="ORF">AXG93_145s1000</name>
</gene>
<organism evidence="1 2">
    <name type="scientific">Marchantia polymorpha subsp. ruderalis</name>
    <dbReference type="NCBI Taxonomy" id="1480154"/>
    <lineage>
        <taxon>Eukaryota</taxon>
        <taxon>Viridiplantae</taxon>
        <taxon>Streptophyta</taxon>
        <taxon>Embryophyta</taxon>
        <taxon>Marchantiophyta</taxon>
        <taxon>Marchantiopsida</taxon>
        <taxon>Marchantiidae</taxon>
        <taxon>Marchantiales</taxon>
        <taxon>Marchantiaceae</taxon>
        <taxon>Marchantia</taxon>
    </lineage>
</organism>
<accession>A0A176WD95</accession>
<comment type="caution">
    <text evidence="1">The sequence shown here is derived from an EMBL/GenBank/DDBJ whole genome shotgun (WGS) entry which is preliminary data.</text>
</comment>
<name>A0A176WD95_MARPO</name>
<dbReference type="EMBL" id="LVLJ01001158">
    <property type="protein sequence ID" value="OAE31160.1"/>
    <property type="molecule type" value="Genomic_DNA"/>
</dbReference>
<evidence type="ECO:0000313" key="2">
    <source>
        <dbReference type="Proteomes" id="UP000077202"/>
    </source>
</evidence>
<protein>
    <submittedName>
        <fullName evidence="1">Uncharacterized protein</fullName>
    </submittedName>
</protein>